<evidence type="ECO:0000313" key="1">
    <source>
        <dbReference type="EMBL" id="ASV43380.1"/>
    </source>
</evidence>
<name>A0A2D0YLL4_9CAUD</name>
<dbReference type="EMBL" id="KY883654">
    <property type="protein sequence ID" value="ASV43380.1"/>
    <property type="molecule type" value="Genomic_DNA"/>
</dbReference>
<sequence length="149" mass="16682">MDISYYGMAFDAALSANNELKRRANVEQWFYGAGVVEYCKQFNTIHLDFGRQTGKTSFAASLVSAGPDNRLIIPHSYQMVEHIIKQYELPAKSVSTCDNKVRLSGLGTRPLSLVIIDEPGFLSSKDIDSVYEMLGSPYTYFLLLGRGRK</sequence>
<dbReference type="KEGG" id="vg:40094954"/>
<proteinExistence type="predicted"/>
<dbReference type="OrthoDB" id="30879at10239"/>
<reference evidence="1 2" key="1">
    <citation type="journal article" date="2017" name="Sci. Rep.">
        <title>Analysis of the CRISPR-Cas system in bacteriophages active on epidemic strains of Vibrio cholerae in Bangladesh.</title>
        <authorList>
            <person name="Naser I.B."/>
            <person name="Hoque M.M."/>
            <person name="Nahid M.A."/>
            <person name="Tareq T.M."/>
            <person name="Rocky M.K."/>
            <person name="Faruque S.M."/>
        </authorList>
    </citation>
    <scope>NUCLEOTIDE SEQUENCE [LARGE SCALE GENOMIC DNA]</scope>
</reference>
<evidence type="ECO:0000313" key="2">
    <source>
        <dbReference type="Proteomes" id="UP000241249"/>
    </source>
</evidence>
<organism evidence="1 2">
    <name type="scientific">Vibrio phage JSF10</name>
    <dbReference type="NCBI Taxonomy" id="1983593"/>
    <lineage>
        <taxon>Viruses</taxon>
        <taxon>Duplodnaviria</taxon>
        <taxon>Heunggongvirae</taxon>
        <taxon>Uroviricota</taxon>
        <taxon>Caudoviricetes</taxon>
        <taxon>Demerecviridae</taxon>
        <taxon>Ermolyevavirinae</taxon>
        <taxon>Jesfedecavirus</taxon>
        <taxon>Jesfedecavirus JSF10</taxon>
    </lineage>
</organism>
<accession>A0A2D0YLL4</accession>
<dbReference type="RefSeq" id="YP_009618407.1">
    <property type="nucleotide sequence ID" value="NC_042074.1"/>
</dbReference>
<protein>
    <submittedName>
        <fullName evidence="1">Uncharacterized protein</fullName>
    </submittedName>
</protein>
<dbReference type="Proteomes" id="UP000241249">
    <property type="component" value="Segment"/>
</dbReference>
<dbReference type="GeneID" id="40094954"/>
<keyword evidence="2" id="KW-1185">Reference proteome</keyword>